<organism evidence="1 2">
    <name type="scientific">Cupriavidus necator</name>
    <name type="common">Alcaligenes eutrophus</name>
    <name type="synonym">Ralstonia eutropha</name>
    <dbReference type="NCBI Taxonomy" id="106590"/>
    <lineage>
        <taxon>Bacteria</taxon>
        <taxon>Pseudomonadati</taxon>
        <taxon>Pseudomonadota</taxon>
        <taxon>Betaproteobacteria</taxon>
        <taxon>Burkholderiales</taxon>
        <taxon>Burkholderiaceae</taxon>
        <taxon>Cupriavidus</taxon>
    </lineage>
</organism>
<gene>
    <name evidence="1" type="ORF">DDK22_18960</name>
</gene>
<dbReference type="InterPro" id="IPR036937">
    <property type="entry name" value="Adhesion_dom_fimbrial_sf"/>
</dbReference>
<evidence type="ECO:0000313" key="1">
    <source>
        <dbReference type="EMBL" id="RCJ07037.1"/>
    </source>
</evidence>
<sequence>MLWTVWTNSGTANGVKFGIGFTFAYVKTGPIQGGTVSLAGTIAQAGMAQQYQASSATSVVPVVVTGNATFAQLACTTPDVTVNLGTHMNKEFTGVGTSTLPVGFNIALNCSLPRSGNAASRRLRLMLLMAGVVGNP</sequence>
<dbReference type="RefSeq" id="WP_114133258.1">
    <property type="nucleotide sequence ID" value="NZ_CP068435.1"/>
</dbReference>
<dbReference type="GO" id="GO:0009289">
    <property type="term" value="C:pilus"/>
    <property type="evidence" value="ECO:0007669"/>
    <property type="project" value="InterPro"/>
</dbReference>
<protein>
    <recommendedName>
        <fullName evidence="3">Fimbrial protein</fullName>
    </recommendedName>
</protein>
<dbReference type="AlphaFoldDB" id="A0A367PIJ2"/>
<comment type="caution">
    <text evidence="1">The sequence shown here is derived from an EMBL/GenBank/DDBJ whole genome shotgun (WGS) entry which is preliminary data.</text>
</comment>
<proteinExistence type="predicted"/>
<evidence type="ECO:0008006" key="3">
    <source>
        <dbReference type="Google" id="ProtNLM"/>
    </source>
</evidence>
<dbReference type="EMBL" id="QDHA01000042">
    <property type="protein sequence ID" value="RCJ07037.1"/>
    <property type="molecule type" value="Genomic_DNA"/>
</dbReference>
<evidence type="ECO:0000313" key="2">
    <source>
        <dbReference type="Proteomes" id="UP000253501"/>
    </source>
</evidence>
<dbReference type="Proteomes" id="UP000253501">
    <property type="component" value="Unassembled WGS sequence"/>
</dbReference>
<dbReference type="GO" id="GO:0007155">
    <property type="term" value="P:cell adhesion"/>
    <property type="evidence" value="ECO:0007669"/>
    <property type="project" value="InterPro"/>
</dbReference>
<dbReference type="Gene3D" id="2.60.40.1090">
    <property type="entry name" value="Fimbrial-type adhesion domain"/>
    <property type="match status" value="1"/>
</dbReference>
<reference evidence="1 2" key="1">
    <citation type="submission" date="2018-04" db="EMBL/GenBank/DDBJ databases">
        <title>Cupriavidus necator CR12 genome sequencing and assembly.</title>
        <authorList>
            <person name="Ben Fekih I."/>
            <person name="Mazhar H.S."/>
            <person name="Bello S.K."/>
            <person name="Rensing C."/>
        </authorList>
    </citation>
    <scope>NUCLEOTIDE SEQUENCE [LARGE SCALE GENOMIC DNA]</scope>
    <source>
        <strain evidence="1 2">CR12</strain>
    </source>
</reference>
<name>A0A367PIJ2_CUPNE</name>
<accession>A0A367PIJ2</accession>